<evidence type="ECO:0000313" key="2">
    <source>
        <dbReference type="EMBL" id="BAK36690.1"/>
    </source>
</evidence>
<reference evidence="2 3" key="1">
    <citation type="submission" date="2011-05" db="EMBL/GenBank/DDBJ databases">
        <title>Whole genome sequence of Microlunatus phosphovorus NM-1.</title>
        <authorList>
            <person name="Hosoyama A."/>
            <person name="Sasaki K."/>
            <person name="Harada T."/>
            <person name="Igarashi R."/>
            <person name="Kawakoshi A."/>
            <person name="Sasagawa M."/>
            <person name="Fukada J."/>
            <person name="Nakamura S."/>
            <person name="Katano Y."/>
            <person name="Hanada S."/>
            <person name="Kamagata Y."/>
            <person name="Nakamura N."/>
            <person name="Yamazaki S."/>
            <person name="Fujita N."/>
        </authorList>
    </citation>
    <scope>NUCLEOTIDE SEQUENCE [LARGE SCALE GENOMIC DNA]</scope>
    <source>
        <strain evidence="3">ATCC 700054 / DSM 10555 / JCM 9379 / NBRC 101784 / NCIMB 13414 / VKM Ac-1990 / NM-1</strain>
    </source>
</reference>
<protein>
    <submittedName>
        <fullName evidence="2">Uncharacterized protein</fullName>
    </submittedName>
</protein>
<dbReference type="KEGG" id="mph:MLP_36760"/>
<dbReference type="HOGENOM" id="CLU_471600_0_0_11"/>
<dbReference type="STRING" id="1032480.MLP_36760"/>
<keyword evidence="3" id="KW-1185">Reference proteome</keyword>
<dbReference type="Proteomes" id="UP000007947">
    <property type="component" value="Chromosome"/>
</dbReference>
<dbReference type="RefSeq" id="WP_013864539.1">
    <property type="nucleotide sequence ID" value="NC_015635.1"/>
</dbReference>
<feature type="region of interest" description="Disordered" evidence="1">
    <location>
        <begin position="422"/>
        <end position="445"/>
    </location>
</feature>
<dbReference type="EMBL" id="AP012204">
    <property type="protein sequence ID" value="BAK36690.1"/>
    <property type="molecule type" value="Genomic_DNA"/>
</dbReference>
<proteinExistence type="predicted"/>
<dbReference type="AlphaFoldDB" id="F5XP50"/>
<evidence type="ECO:0000256" key="1">
    <source>
        <dbReference type="SAM" id="MobiDB-lite"/>
    </source>
</evidence>
<feature type="compositionally biased region" description="Basic and acidic residues" evidence="1">
    <location>
        <begin position="427"/>
        <end position="440"/>
    </location>
</feature>
<organism evidence="2 3">
    <name type="scientific">Microlunatus phosphovorus (strain ATCC 700054 / DSM 10555 / JCM 9379 / NBRC 101784 / NCIMB 13414 / VKM Ac-1990 / NM-1)</name>
    <dbReference type="NCBI Taxonomy" id="1032480"/>
    <lineage>
        <taxon>Bacteria</taxon>
        <taxon>Bacillati</taxon>
        <taxon>Actinomycetota</taxon>
        <taxon>Actinomycetes</taxon>
        <taxon>Propionibacteriales</taxon>
        <taxon>Propionibacteriaceae</taxon>
        <taxon>Microlunatus</taxon>
    </lineage>
</organism>
<evidence type="ECO:0000313" key="3">
    <source>
        <dbReference type="Proteomes" id="UP000007947"/>
    </source>
</evidence>
<dbReference type="OrthoDB" id="3711042at2"/>
<name>F5XP50_MICPN</name>
<sequence>MRAMSAARVSAATTVRQAGRLRLTVDETGRITSVAERRHLERPFLAEVDLAPAIVAGGVESWLDREVGIDDDEIDITVRRENSLSVNLRHSLSTGWASRLLIVNTGAEPLVVERLPLRVRPAPGHRVSALAAGSRICWTAQAEDGHGPLLTVRLTAGAAASIGAEHIEFGGLRLTPGQRYVAQLRWELLATPRSVVVGPGRDVLVARAVYEVGESALLPDDPDAALVVPPDVAVDSIEEADLAGREVFVTSPGRHEIELRSAEGDVRWELSWVRPLADQLQAWADTMLARPRTSAGVVAIEDLPSAIVLQAALGAGGLEDADDASDALDLLTARLLDGPAPGGGANPQSVLYLLGEHGRTGDLDVVDAAVRQAEILLAQGAPPMPGLGLAVLRMVLATASGELGSSTAGRVSSVVAQCVARAAQHTGDGDDRGRDDRGGEEQDPGISAVRRAAELELLLAVLPLLPPDPGHHQRISELVRVLGAALGGGLPGRLLRPPPVTEHAYLVAVLRMLPEDGYPEVTRSWGAPAALLAQQATLQVLDRLTLGTEVGTDPVAHLDPSSEIAAAAAWLALVQRHG</sequence>
<gene>
    <name evidence="2" type="ordered locus">MLP_36760</name>
</gene>
<accession>F5XP50</accession>